<dbReference type="GO" id="GO:0015930">
    <property type="term" value="F:glutamate synthase activity"/>
    <property type="evidence" value="ECO:0007669"/>
    <property type="project" value="InterPro"/>
</dbReference>
<dbReference type="SUPFAM" id="SSF51395">
    <property type="entry name" value="FMN-linked oxidoreductases"/>
    <property type="match status" value="1"/>
</dbReference>
<dbReference type="Proteomes" id="UP000563151">
    <property type="component" value="Unassembled WGS sequence"/>
</dbReference>
<evidence type="ECO:0000313" key="5">
    <source>
        <dbReference type="Proteomes" id="UP000563151"/>
    </source>
</evidence>
<evidence type="ECO:0000256" key="1">
    <source>
        <dbReference type="ARBA" id="ARBA00009716"/>
    </source>
</evidence>
<dbReference type="Gene3D" id="3.20.20.70">
    <property type="entry name" value="Aldolase class I"/>
    <property type="match status" value="1"/>
</dbReference>
<reference evidence="4 5" key="1">
    <citation type="submission" date="2020-04" db="EMBL/GenBank/DDBJ databases">
        <title>Genomic insights into acetone-butanol-ethanol (ABE) fermentation by sequencing solventogenic clostridia strains.</title>
        <authorList>
            <person name="Brown S."/>
        </authorList>
    </citation>
    <scope>NUCLEOTIDE SEQUENCE [LARGE SCALE GENOMIC DNA]</scope>
    <source>
        <strain evidence="4 5">DJ011</strain>
    </source>
</reference>
<proteinExistence type="inferred from homology"/>
<organism evidence="4 5">
    <name type="scientific">Clostridium tetanomorphum</name>
    <dbReference type="NCBI Taxonomy" id="1553"/>
    <lineage>
        <taxon>Bacteria</taxon>
        <taxon>Bacillati</taxon>
        <taxon>Bacillota</taxon>
        <taxon>Clostridia</taxon>
        <taxon>Eubacteriales</taxon>
        <taxon>Clostridiaceae</taxon>
        <taxon>Clostridium</taxon>
    </lineage>
</organism>
<comment type="similarity">
    <text evidence="1 2">Belongs to the glutamate synthase family.</text>
</comment>
<accession>A0A923J1W7</accession>
<name>A0A923J1W7_CLOTT</name>
<dbReference type="CDD" id="cd02808">
    <property type="entry name" value="GltS_FMN"/>
    <property type="match status" value="1"/>
</dbReference>
<dbReference type="InterPro" id="IPR002932">
    <property type="entry name" value="Glu_synthdom"/>
</dbReference>
<keyword evidence="5" id="KW-1185">Reference proteome</keyword>
<dbReference type="EMBL" id="JAAZWO010000010">
    <property type="protein sequence ID" value="MBC2398140.1"/>
    <property type="molecule type" value="Genomic_DNA"/>
</dbReference>
<dbReference type="InterPro" id="IPR024188">
    <property type="entry name" value="GltB"/>
</dbReference>
<dbReference type="PANTHER" id="PTHR43819">
    <property type="entry name" value="ARCHAEAL-TYPE GLUTAMATE SYNTHASE [NADPH]"/>
    <property type="match status" value="1"/>
</dbReference>
<dbReference type="PANTHER" id="PTHR43819:SF1">
    <property type="entry name" value="ARCHAEAL-TYPE GLUTAMATE SYNTHASE [NADPH]"/>
    <property type="match status" value="1"/>
</dbReference>
<evidence type="ECO:0000259" key="3">
    <source>
        <dbReference type="Pfam" id="PF01645"/>
    </source>
</evidence>
<dbReference type="InterPro" id="IPR013785">
    <property type="entry name" value="Aldolase_TIM"/>
</dbReference>
<dbReference type="RefSeq" id="WP_035152187.1">
    <property type="nucleotide sequence ID" value="NZ_JAAZWO010000010.1"/>
</dbReference>
<dbReference type="GO" id="GO:0006537">
    <property type="term" value="P:glutamate biosynthetic process"/>
    <property type="evidence" value="ECO:0007669"/>
    <property type="project" value="InterPro"/>
</dbReference>
<dbReference type="PIRSF" id="PIRSF006429">
    <property type="entry name" value="GOGAT_lg_2"/>
    <property type="match status" value="1"/>
</dbReference>
<comment type="caution">
    <text evidence="4">The sequence shown here is derived from an EMBL/GenBank/DDBJ whole genome shotgun (WGS) entry which is preliminary data.</text>
</comment>
<gene>
    <name evidence="4" type="ORF">HGG79_10180</name>
</gene>
<sequence length="443" mass="47891">MLDKVVNSIMNNLSDEMTLQILTKDYPENFFVMATAAEKLSIRAIVEACIRGESGKVLERTYGSPNVQSQWNKLFLNGRQLFNMPTEKLDNISTEVAIGKNCVKPLVLSIPVMITGMSYGGSLSLKAKLALAKGASLVGTATNTGESGVCKEEREAASILIGQYNRGGWLRSKEDLEKLDAIEIQMGQGAWGGAVPTRIPSNEIGEHLRNTWSLQKGEDAEKGSRMEGINSPEDLVKLVSNLKNQYGIPVGIKIAASHFIEKELDIITSTEADFIVIDGAEGGTSSAPPTLEDDMGIPTLFALNRTANYLQQKGVKDKYDLIITGGLKTPGEFLKALALGAKAVYIGSIAVIATIQSQIIKTITYESTPQLVLYEGNLKEELDVDKGAKTLSNFLTSCKEEMKLALSAMGKTNIDQLTKEDLVCVDKELSAVLNIGYAGDPCN</sequence>
<feature type="domain" description="Glutamate synthase" evidence="3">
    <location>
        <begin position="94"/>
        <end position="411"/>
    </location>
</feature>
<dbReference type="Pfam" id="PF01645">
    <property type="entry name" value="Glu_synthase"/>
    <property type="match status" value="1"/>
</dbReference>
<evidence type="ECO:0000313" key="4">
    <source>
        <dbReference type="EMBL" id="MBC2398140.1"/>
    </source>
</evidence>
<protein>
    <submittedName>
        <fullName evidence="4">FMN-binding glutamate synthase family protein</fullName>
    </submittedName>
</protein>
<evidence type="ECO:0000256" key="2">
    <source>
        <dbReference type="PIRNR" id="PIRNR006429"/>
    </source>
</evidence>
<dbReference type="AlphaFoldDB" id="A0A923J1W7"/>